<dbReference type="AlphaFoldDB" id="A0A426TG21"/>
<reference evidence="9 10" key="2">
    <citation type="submission" date="2018-12" db="EMBL/GenBank/DDBJ databases">
        <title>Whole-genome sequences of fifteen clinical Streptococcus suis strains isolated from pigs between 2006 and 2018.</title>
        <authorList>
            <person name="Stevens M.J.A."/>
            <person name="Cernela N."/>
            <person name="Spoerry Serrano N."/>
            <person name="Schmitt S."/>
            <person name="Schrenzel J."/>
            <person name="Stephan R."/>
        </authorList>
    </citation>
    <scope>NUCLEOTIDE SEQUENCE [LARGE SCALE GENOMIC DNA]</scope>
    <source>
        <strain evidence="9 10">PP422</strain>
    </source>
</reference>
<evidence type="ECO:0000256" key="1">
    <source>
        <dbReference type="ARBA" id="ARBA00004651"/>
    </source>
</evidence>
<dbReference type="Gene3D" id="3.40.720.10">
    <property type="entry name" value="Alkaline Phosphatase, subunit A"/>
    <property type="match status" value="1"/>
</dbReference>
<keyword evidence="5 7" id="KW-1133">Transmembrane helix</keyword>
<feature type="transmembrane region" description="Helical" evidence="7">
    <location>
        <begin position="76"/>
        <end position="95"/>
    </location>
</feature>
<dbReference type="InterPro" id="IPR017850">
    <property type="entry name" value="Alkaline_phosphatase_core_sf"/>
</dbReference>
<evidence type="ECO:0000313" key="10">
    <source>
        <dbReference type="Proteomes" id="UP000274117"/>
    </source>
</evidence>
<keyword evidence="6 7" id="KW-0472">Membrane</keyword>
<name>A0A426TG21_STRSU</name>
<evidence type="ECO:0000256" key="5">
    <source>
        <dbReference type="ARBA" id="ARBA00022989"/>
    </source>
</evidence>
<gene>
    <name evidence="9" type="ORF">EI998_03725</name>
</gene>
<dbReference type="Proteomes" id="UP000274117">
    <property type="component" value="Unassembled WGS sequence"/>
</dbReference>
<evidence type="ECO:0000256" key="6">
    <source>
        <dbReference type="ARBA" id="ARBA00023136"/>
    </source>
</evidence>
<evidence type="ECO:0000256" key="7">
    <source>
        <dbReference type="SAM" id="Phobius"/>
    </source>
</evidence>
<evidence type="ECO:0000256" key="4">
    <source>
        <dbReference type="ARBA" id="ARBA00022692"/>
    </source>
</evidence>
<keyword evidence="4 7" id="KW-0812">Transmembrane</keyword>
<dbReference type="Pfam" id="PF00884">
    <property type="entry name" value="Sulfatase"/>
    <property type="match status" value="1"/>
</dbReference>
<feature type="transmembrane region" description="Helical" evidence="7">
    <location>
        <begin position="150"/>
        <end position="170"/>
    </location>
</feature>
<feature type="transmembrane region" description="Helical" evidence="7">
    <location>
        <begin position="115"/>
        <end position="138"/>
    </location>
</feature>
<dbReference type="EMBL" id="RSDO01000005">
    <property type="protein sequence ID" value="RRR53855.1"/>
    <property type="molecule type" value="Genomic_DNA"/>
</dbReference>
<sequence length="822" mass="93972">MLKKYFQDLKLENLVKWLLYILATVAVSFYFTSNYLIDSSLVEYQIVQYKQILQIGVFLSTIVISTLIHSYIDKNFILKLVVSYLLYLCVSYSLLSTQNINNENFYIFAFQENRLMELSGLIYVVVLIIAAGIIRIIFKRLAIKENINSLFQLKGETSLILALLVSLIVIRDSKLLDNLKQFLFLTDIVDFPNFLINLSYKLPLIIITTSVLVYTFWKSVEGIRENNSTVSLAITSSFVFALLFNFTIQFGIRIKEPFLGKYIFPGATLFQIVFLALFFLVLYFITNRYWLATSFILFSGVALSIANSLKFISRSEPLLVTDFSMLSQLDLVFSFLDVKVFIAAMVLLIVSVAGYLYLRKRYLKGKIFDNFWKRMLLTVSTLAMLGSIFTFFYQRERGVVIKNVPVLTRLTSGMNIAFEGHARNARYNSLMYVWMKQVTKPIILEPEGYSRETIEKIVEKYQNRALEINKTRTQDISDETLIFILSESFGDPSRIEEVTLSENVLSNINSISEKTTSGLMKSNNFGGGTANMESQALTGLPMYNLSPSVSIYNVEVIPNMAIVPSISDLFSEQDRMMIHLGNIKLYSRAAVYNKMNFTEMIADDEDATAPTKNEKYGQFPSDESTYQNVLDKLDVDKNQFFSVITFQNHMPWAMSEPANITGTGEGFTEGENNSLSNFARLLKKTDEDTEEFLKKLSSLDKKITVVFYGDHLPSFYPKSIFADKPDSQYLTDYFIWSNQGNKKLNLPLINSSDFPAAVLAHTNSKVSPYYALLTDVLEHASVDKKNLTDEQQIIADDLKMVEYDLISGKSYLEKYKQFFTIE</sequence>
<feature type="transmembrane region" description="Helical" evidence="7">
    <location>
        <begin position="14"/>
        <end position="32"/>
    </location>
</feature>
<organism evidence="9 10">
    <name type="scientific">Streptococcus suis</name>
    <dbReference type="NCBI Taxonomy" id="1307"/>
    <lineage>
        <taxon>Bacteria</taxon>
        <taxon>Bacillati</taxon>
        <taxon>Bacillota</taxon>
        <taxon>Bacilli</taxon>
        <taxon>Lactobacillales</taxon>
        <taxon>Streptococcaceae</taxon>
        <taxon>Streptococcus</taxon>
    </lineage>
</organism>
<dbReference type="PANTHER" id="PTHR47371:SF3">
    <property type="entry name" value="PHOSPHOGLYCEROL TRANSFERASE I"/>
    <property type="match status" value="1"/>
</dbReference>
<comment type="pathway">
    <text evidence="2">Cell wall biogenesis; lipoteichoic acid biosynthesis.</text>
</comment>
<feature type="transmembrane region" description="Helical" evidence="7">
    <location>
        <begin position="262"/>
        <end position="282"/>
    </location>
</feature>
<proteinExistence type="predicted"/>
<evidence type="ECO:0000256" key="2">
    <source>
        <dbReference type="ARBA" id="ARBA00004936"/>
    </source>
</evidence>
<dbReference type="InterPro" id="IPR000917">
    <property type="entry name" value="Sulfatase_N"/>
</dbReference>
<keyword evidence="3" id="KW-1003">Cell membrane</keyword>
<dbReference type="InterPro" id="IPR050448">
    <property type="entry name" value="OpgB/LTA_synthase_biosynth"/>
</dbReference>
<comment type="subcellular location">
    <subcellularLocation>
        <location evidence="1">Cell membrane</location>
        <topology evidence="1">Multi-pass membrane protein</topology>
    </subcellularLocation>
</comment>
<feature type="transmembrane region" description="Helical" evidence="7">
    <location>
        <begin position="198"/>
        <end position="217"/>
    </location>
</feature>
<feature type="transmembrane region" description="Helical" evidence="7">
    <location>
        <begin position="376"/>
        <end position="393"/>
    </location>
</feature>
<evidence type="ECO:0000313" key="9">
    <source>
        <dbReference type="EMBL" id="RRR53855.1"/>
    </source>
</evidence>
<feature type="transmembrane region" description="Helical" evidence="7">
    <location>
        <begin position="229"/>
        <end position="250"/>
    </location>
</feature>
<feature type="transmembrane region" description="Helical" evidence="7">
    <location>
        <begin position="52"/>
        <end position="69"/>
    </location>
</feature>
<comment type="caution">
    <text evidence="9">The sequence shown here is derived from an EMBL/GenBank/DDBJ whole genome shotgun (WGS) entry which is preliminary data.</text>
</comment>
<protein>
    <submittedName>
        <fullName evidence="9">Alkaline phosphatase family protein</fullName>
    </submittedName>
</protein>
<accession>A0A426TG21</accession>
<evidence type="ECO:0000259" key="8">
    <source>
        <dbReference type="Pfam" id="PF00884"/>
    </source>
</evidence>
<feature type="transmembrane region" description="Helical" evidence="7">
    <location>
        <begin position="332"/>
        <end position="356"/>
    </location>
</feature>
<dbReference type="CDD" id="cd16015">
    <property type="entry name" value="LTA_synthase"/>
    <property type="match status" value="1"/>
</dbReference>
<evidence type="ECO:0000256" key="3">
    <source>
        <dbReference type="ARBA" id="ARBA00022475"/>
    </source>
</evidence>
<dbReference type="PANTHER" id="PTHR47371">
    <property type="entry name" value="LIPOTEICHOIC ACID SYNTHASE"/>
    <property type="match status" value="1"/>
</dbReference>
<reference evidence="9 10" key="1">
    <citation type="submission" date="2018-11" db="EMBL/GenBank/DDBJ databases">
        <authorList>
            <person name="Stevens M.J."/>
            <person name="Cernela N."/>
            <person name="Spoerry Serrano N."/>
            <person name="Schmitt S."/>
            <person name="Schrenzel J."/>
            <person name="Stephan R."/>
        </authorList>
    </citation>
    <scope>NUCLEOTIDE SEQUENCE [LARGE SCALE GENOMIC DNA]</scope>
    <source>
        <strain evidence="9 10">PP422</strain>
    </source>
</reference>
<feature type="transmembrane region" description="Helical" evidence="7">
    <location>
        <begin position="289"/>
        <end position="312"/>
    </location>
</feature>
<feature type="domain" description="Sulfatase N-terminal" evidence="8">
    <location>
        <begin position="480"/>
        <end position="763"/>
    </location>
</feature>
<dbReference type="GO" id="GO:0005886">
    <property type="term" value="C:plasma membrane"/>
    <property type="evidence" value="ECO:0007669"/>
    <property type="project" value="UniProtKB-SubCell"/>
</dbReference>